<evidence type="ECO:0000313" key="2">
    <source>
        <dbReference type="EMBL" id="GAA2213974.1"/>
    </source>
</evidence>
<dbReference type="SUPFAM" id="SSF51338">
    <property type="entry name" value="Composite domain of metallo-dependent hydrolases"/>
    <property type="match status" value="1"/>
</dbReference>
<dbReference type="RefSeq" id="WP_344490623.1">
    <property type="nucleotide sequence ID" value="NZ_BAAAQX010000037.1"/>
</dbReference>
<protein>
    <submittedName>
        <fullName evidence="2">Amidohydrolase family protein</fullName>
    </submittedName>
</protein>
<comment type="caution">
    <text evidence="2">The sequence shown here is derived from an EMBL/GenBank/DDBJ whole genome shotgun (WGS) entry which is preliminary data.</text>
</comment>
<proteinExistence type="predicted"/>
<dbReference type="SUPFAM" id="SSF51556">
    <property type="entry name" value="Metallo-dependent hydrolases"/>
    <property type="match status" value="1"/>
</dbReference>
<reference evidence="3" key="1">
    <citation type="journal article" date="2019" name="Int. J. Syst. Evol. Microbiol.">
        <title>The Global Catalogue of Microorganisms (GCM) 10K type strain sequencing project: providing services to taxonomists for standard genome sequencing and annotation.</title>
        <authorList>
            <consortium name="The Broad Institute Genomics Platform"/>
            <consortium name="The Broad Institute Genome Sequencing Center for Infectious Disease"/>
            <person name="Wu L."/>
            <person name="Ma J."/>
        </authorList>
    </citation>
    <scope>NUCLEOTIDE SEQUENCE [LARGE SCALE GENOMIC DNA]</scope>
    <source>
        <strain evidence="3">JCM 16114</strain>
    </source>
</reference>
<dbReference type="EMBL" id="BAAAQX010000037">
    <property type="protein sequence ID" value="GAA2213974.1"/>
    <property type="molecule type" value="Genomic_DNA"/>
</dbReference>
<feature type="domain" description="Amidohydrolase 3" evidence="1">
    <location>
        <begin position="46"/>
        <end position="208"/>
    </location>
</feature>
<accession>A0ABP5PR17</accession>
<evidence type="ECO:0000259" key="1">
    <source>
        <dbReference type="Pfam" id="PF07969"/>
    </source>
</evidence>
<dbReference type="InterPro" id="IPR032466">
    <property type="entry name" value="Metal_Hydrolase"/>
</dbReference>
<dbReference type="Gene3D" id="2.30.40.10">
    <property type="entry name" value="Urease, subunit C, domain 1"/>
    <property type="match status" value="1"/>
</dbReference>
<sequence>MFDLIIKGGRWFDGTGSPSAVRDLGVRAGRVAAVSAEPLPRAGCPKVLDAGGCWVLPGFLDVHTHYDIEVLLSPGLPESVRHGVTTVVLGNCSLSAVYCAADDAADLFSRVEALPHAAVLDALKRHRRWSGADEYVRALLARPLGPNVAAFLGHSDLRAYVMGLGRAVGADPATGEDLDRMAALLDRALDAGFLGLSTVSSTHCRLDGERFRSARPPSTFAGWREYRALHRVLRARGRVLQSAPDTARPWSSLLFLLASAGLGVRPRLKTSLLAALDPRAAPLLPTVLPAVLTRATAPANRLLGAEVRWQHLPVPYELYADGIDLAIFEDFGATAAALHLRQEAERARLLSRRAYRRWFRRDYDSRFRHLYDAVVVACPDEAVVGRSFGEVAGERGRHPAETFLDLVVAHGSRLRWRTTIANHRPHVLDRLAPHPAVHPGFAETGAHLRNMAHYNVPLRLLQRVVSAQAAGRPFMTVEEAVHRLTGELADWFGLRAGTLRTGDRADLVVVDPAGLDDRLSGYHEAPMPDFGGVRRMVNRSDAAVRAVCVAGEPVFEDGAFAAGYGSARRTGTFLGADRRCA</sequence>
<dbReference type="PANTHER" id="PTHR11647">
    <property type="entry name" value="HYDRANTOINASE/DIHYDROPYRIMIDINASE FAMILY MEMBER"/>
    <property type="match status" value="1"/>
</dbReference>
<dbReference type="InterPro" id="IPR050378">
    <property type="entry name" value="Metallo-dep_Hydrolases_sf"/>
</dbReference>
<keyword evidence="3" id="KW-1185">Reference proteome</keyword>
<gene>
    <name evidence="2" type="ORF">GCM10009850_094380</name>
</gene>
<dbReference type="PANTHER" id="PTHR11647:SF1">
    <property type="entry name" value="COLLAPSIN RESPONSE MEDIATOR PROTEIN"/>
    <property type="match status" value="1"/>
</dbReference>
<dbReference type="InterPro" id="IPR011059">
    <property type="entry name" value="Metal-dep_hydrolase_composite"/>
</dbReference>
<dbReference type="InterPro" id="IPR013108">
    <property type="entry name" value="Amidohydro_3"/>
</dbReference>
<dbReference type="Gene3D" id="3.20.20.140">
    <property type="entry name" value="Metal-dependent hydrolases"/>
    <property type="match status" value="2"/>
</dbReference>
<dbReference type="Proteomes" id="UP001499843">
    <property type="component" value="Unassembled WGS sequence"/>
</dbReference>
<dbReference type="Pfam" id="PF07969">
    <property type="entry name" value="Amidohydro_3"/>
    <property type="match status" value="1"/>
</dbReference>
<organism evidence="2 3">
    <name type="scientific">Nonomuraea monospora</name>
    <dbReference type="NCBI Taxonomy" id="568818"/>
    <lineage>
        <taxon>Bacteria</taxon>
        <taxon>Bacillati</taxon>
        <taxon>Actinomycetota</taxon>
        <taxon>Actinomycetes</taxon>
        <taxon>Streptosporangiales</taxon>
        <taxon>Streptosporangiaceae</taxon>
        <taxon>Nonomuraea</taxon>
    </lineage>
</organism>
<name>A0ABP5PR17_9ACTN</name>
<evidence type="ECO:0000313" key="3">
    <source>
        <dbReference type="Proteomes" id="UP001499843"/>
    </source>
</evidence>